<gene>
    <name evidence="2" type="ORF">Celaphus_00013516</name>
</gene>
<dbReference type="Proteomes" id="UP000242450">
    <property type="component" value="Chromosome 2"/>
</dbReference>
<sequence>MDRVGLGYVYGQVYALSSPTPSALKWSPRVKANPPQTSLSSLTDASSPPSPRDDLSLTSTLSLTPWEWRSDWLEDIEKNPTQWLGRGLPPWPPESRLSSQKSQLKLSSPVPKAGDSS</sequence>
<proteinExistence type="predicted"/>
<dbReference type="EMBL" id="MKHE01000002">
    <property type="protein sequence ID" value="OWK17563.1"/>
    <property type="molecule type" value="Genomic_DNA"/>
</dbReference>
<organism evidence="2 3">
    <name type="scientific">Cervus elaphus hippelaphus</name>
    <name type="common">European red deer</name>
    <dbReference type="NCBI Taxonomy" id="46360"/>
    <lineage>
        <taxon>Eukaryota</taxon>
        <taxon>Metazoa</taxon>
        <taxon>Chordata</taxon>
        <taxon>Craniata</taxon>
        <taxon>Vertebrata</taxon>
        <taxon>Euteleostomi</taxon>
        <taxon>Mammalia</taxon>
        <taxon>Eutheria</taxon>
        <taxon>Laurasiatheria</taxon>
        <taxon>Artiodactyla</taxon>
        <taxon>Ruminantia</taxon>
        <taxon>Pecora</taxon>
        <taxon>Cervidae</taxon>
        <taxon>Cervinae</taxon>
        <taxon>Cervus</taxon>
    </lineage>
</organism>
<evidence type="ECO:0000256" key="1">
    <source>
        <dbReference type="SAM" id="MobiDB-lite"/>
    </source>
</evidence>
<feature type="region of interest" description="Disordered" evidence="1">
    <location>
        <begin position="83"/>
        <end position="117"/>
    </location>
</feature>
<keyword evidence="3" id="KW-1185">Reference proteome</keyword>
<accession>A0A212DH51</accession>
<dbReference type="AlphaFoldDB" id="A0A212DH51"/>
<name>A0A212DH51_CEREH</name>
<reference evidence="2 3" key="1">
    <citation type="journal article" date="2018" name="Mol. Genet. Genomics">
        <title>The red deer Cervus elaphus genome CerEla1.0: sequencing, annotating, genes, and chromosomes.</title>
        <authorList>
            <person name="Bana N.A."/>
            <person name="Nyiri A."/>
            <person name="Nagy J."/>
            <person name="Frank K."/>
            <person name="Nagy T."/>
            <person name="Steger V."/>
            <person name="Schiller M."/>
            <person name="Lakatos P."/>
            <person name="Sugar L."/>
            <person name="Horn P."/>
            <person name="Barta E."/>
            <person name="Orosz L."/>
        </authorList>
    </citation>
    <scope>NUCLEOTIDE SEQUENCE [LARGE SCALE GENOMIC DNA]</scope>
    <source>
        <strain evidence="2">Hungarian</strain>
    </source>
</reference>
<feature type="compositionally biased region" description="Low complexity" evidence="1">
    <location>
        <begin position="97"/>
        <end position="108"/>
    </location>
</feature>
<evidence type="ECO:0000313" key="3">
    <source>
        <dbReference type="Proteomes" id="UP000242450"/>
    </source>
</evidence>
<comment type="caution">
    <text evidence="2">The sequence shown here is derived from an EMBL/GenBank/DDBJ whole genome shotgun (WGS) entry which is preliminary data.</text>
</comment>
<evidence type="ECO:0000313" key="2">
    <source>
        <dbReference type="EMBL" id="OWK17563.1"/>
    </source>
</evidence>
<feature type="region of interest" description="Disordered" evidence="1">
    <location>
        <begin position="19"/>
        <end position="58"/>
    </location>
</feature>
<feature type="compositionally biased region" description="Polar residues" evidence="1">
    <location>
        <begin position="34"/>
        <end position="45"/>
    </location>
</feature>
<protein>
    <submittedName>
        <fullName evidence="2">Uncharacterized protein</fullName>
    </submittedName>
</protein>